<gene>
    <name evidence="2" type="ORF">BJ508DRAFT_418235</name>
</gene>
<accession>A0A3N4HTX4</accession>
<proteinExistence type="predicted"/>
<dbReference type="AlphaFoldDB" id="A0A3N4HTX4"/>
<organism evidence="2 3">
    <name type="scientific">Ascobolus immersus RN42</name>
    <dbReference type="NCBI Taxonomy" id="1160509"/>
    <lineage>
        <taxon>Eukaryota</taxon>
        <taxon>Fungi</taxon>
        <taxon>Dikarya</taxon>
        <taxon>Ascomycota</taxon>
        <taxon>Pezizomycotina</taxon>
        <taxon>Pezizomycetes</taxon>
        <taxon>Pezizales</taxon>
        <taxon>Ascobolaceae</taxon>
        <taxon>Ascobolus</taxon>
    </lineage>
</organism>
<evidence type="ECO:0000313" key="2">
    <source>
        <dbReference type="EMBL" id="RPA75250.1"/>
    </source>
</evidence>
<keyword evidence="3" id="KW-1185">Reference proteome</keyword>
<dbReference type="Proteomes" id="UP000275078">
    <property type="component" value="Unassembled WGS sequence"/>
</dbReference>
<feature type="compositionally biased region" description="Basic and acidic residues" evidence="1">
    <location>
        <begin position="52"/>
        <end position="62"/>
    </location>
</feature>
<protein>
    <submittedName>
        <fullName evidence="2">Uncharacterized protein</fullName>
    </submittedName>
</protein>
<evidence type="ECO:0000313" key="3">
    <source>
        <dbReference type="Proteomes" id="UP000275078"/>
    </source>
</evidence>
<sequence>MESDTPVMPEERCLPTESRNFEDASVEEMLDATQQNDVIASSEKLDEDDESGLDRDELERADSSSSDEEAPVTVYYHSDLKEVRIRINQTLIKPSRYFKECYLAVTQLPWRGKTISIFRNVFQLLFGDDGSFFVAGLPFDRYDSKTMDTGYFLMALEGNNTLLDCDEIEKWEETKEEWFSSCRQDEKLDDVLFATCINGSSRIRFLLLNIDPGIERGGPESRRLFQHKTLLAAMNHYEDHTRPLSGAGPVISRTLIKQQRSQDAHLGCLWIGLLDKSSWDARKMATFDYGVISFLRLIGFGYSTAAVNFESLKKVKPVWESIRDDKDYPEERFKLLLFLWGQLFTVLEEWALQREIVVKQLRHLESIYGGMAGRDKQDELIGGLISWYITDPDAKFQEHIERILLFCSVIVFLGDARAPSVDERIWRYLFEVAE</sequence>
<dbReference type="EMBL" id="ML119768">
    <property type="protein sequence ID" value="RPA75250.1"/>
    <property type="molecule type" value="Genomic_DNA"/>
</dbReference>
<name>A0A3N4HTX4_ASCIM</name>
<feature type="region of interest" description="Disordered" evidence="1">
    <location>
        <begin position="32"/>
        <end position="70"/>
    </location>
</feature>
<evidence type="ECO:0000256" key="1">
    <source>
        <dbReference type="SAM" id="MobiDB-lite"/>
    </source>
</evidence>
<reference evidence="2 3" key="1">
    <citation type="journal article" date="2018" name="Nat. Ecol. Evol.">
        <title>Pezizomycetes genomes reveal the molecular basis of ectomycorrhizal truffle lifestyle.</title>
        <authorList>
            <person name="Murat C."/>
            <person name="Payen T."/>
            <person name="Noel B."/>
            <person name="Kuo A."/>
            <person name="Morin E."/>
            <person name="Chen J."/>
            <person name="Kohler A."/>
            <person name="Krizsan K."/>
            <person name="Balestrini R."/>
            <person name="Da Silva C."/>
            <person name="Montanini B."/>
            <person name="Hainaut M."/>
            <person name="Levati E."/>
            <person name="Barry K.W."/>
            <person name="Belfiori B."/>
            <person name="Cichocki N."/>
            <person name="Clum A."/>
            <person name="Dockter R.B."/>
            <person name="Fauchery L."/>
            <person name="Guy J."/>
            <person name="Iotti M."/>
            <person name="Le Tacon F."/>
            <person name="Lindquist E.A."/>
            <person name="Lipzen A."/>
            <person name="Malagnac F."/>
            <person name="Mello A."/>
            <person name="Molinier V."/>
            <person name="Miyauchi S."/>
            <person name="Poulain J."/>
            <person name="Riccioni C."/>
            <person name="Rubini A."/>
            <person name="Sitrit Y."/>
            <person name="Splivallo R."/>
            <person name="Traeger S."/>
            <person name="Wang M."/>
            <person name="Zifcakova L."/>
            <person name="Wipf D."/>
            <person name="Zambonelli A."/>
            <person name="Paolocci F."/>
            <person name="Nowrousian M."/>
            <person name="Ottonello S."/>
            <person name="Baldrian P."/>
            <person name="Spatafora J.W."/>
            <person name="Henrissat B."/>
            <person name="Nagy L.G."/>
            <person name="Aury J.M."/>
            <person name="Wincker P."/>
            <person name="Grigoriev I.V."/>
            <person name="Bonfante P."/>
            <person name="Martin F.M."/>
        </authorList>
    </citation>
    <scope>NUCLEOTIDE SEQUENCE [LARGE SCALE GENOMIC DNA]</scope>
    <source>
        <strain evidence="2 3">RN42</strain>
    </source>
</reference>